<protein>
    <submittedName>
        <fullName evidence="2">Uncharacterized protein</fullName>
    </submittedName>
</protein>
<evidence type="ECO:0000313" key="2">
    <source>
        <dbReference type="WBParaSite" id="PDA_v2.g23328.t1"/>
    </source>
</evidence>
<sequence length="110" mass="12539">MIASMKNSQLPRQECEDIVFLVSDLVDQIAYDNDVSFTVKKDGSIFGNESLPIETALNMINEEESVDQHSTTKDIASKIRNLHESVTKRLDRVQSIIVKRKDLIKKIFSK</sequence>
<reference evidence="2" key="1">
    <citation type="submission" date="2022-11" db="UniProtKB">
        <authorList>
            <consortium name="WormBaseParasite"/>
        </authorList>
    </citation>
    <scope>IDENTIFICATION</scope>
</reference>
<organism evidence="1 2">
    <name type="scientific">Panagrolaimus davidi</name>
    <dbReference type="NCBI Taxonomy" id="227884"/>
    <lineage>
        <taxon>Eukaryota</taxon>
        <taxon>Metazoa</taxon>
        <taxon>Ecdysozoa</taxon>
        <taxon>Nematoda</taxon>
        <taxon>Chromadorea</taxon>
        <taxon>Rhabditida</taxon>
        <taxon>Tylenchina</taxon>
        <taxon>Panagrolaimomorpha</taxon>
        <taxon>Panagrolaimoidea</taxon>
        <taxon>Panagrolaimidae</taxon>
        <taxon>Panagrolaimus</taxon>
    </lineage>
</organism>
<dbReference type="Proteomes" id="UP000887578">
    <property type="component" value="Unplaced"/>
</dbReference>
<dbReference type="WBParaSite" id="PDA_v2.g23328.t1">
    <property type="protein sequence ID" value="PDA_v2.g23328.t1"/>
    <property type="gene ID" value="PDA_v2.g23328"/>
</dbReference>
<accession>A0A914PX04</accession>
<name>A0A914PX04_9BILA</name>
<evidence type="ECO:0000313" key="1">
    <source>
        <dbReference type="Proteomes" id="UP000887578"/>
    </source>
</evidence>
<proteinExistence type="predicted"/>
<dbReference type="AlphaFoldDB" id="A0A914PX04"/>
<keyword evidence="1" id="KW-1185">Reference proteome</keyword>